<sequence>MAQKAGLIKLSQQVFIAPSINLVCAEKVCPTHYRSKSLRLLK</sequence>
<organism evidence="1 2">
    <name type="scientific">Desulfitobacterium hafniense DP7</name>
    <dbReference type="NCBI Taxonomy" id="537010"/>
    <lineage>
        <taxon>Bacteria</taxon>
        <taxon>Bacillati</taxon>
        <taxon>Bacillota</taxon>
        <taxon>Clostridia</taxon>
        <taxon>Eubacteriales</taxon>
        <taxon>Desulfitobacteriaceae</taxon>
        <taxon>Desulfitobacterium</taxon>
    </lineage>
</organism>
<reference evidence="1 2" key="1">
    <citation type="submission" date="2011-08" db="EMBL/GenBank/DDBJ databases">
        <authorList>
            <person name="Weinstock G."/>
            <person name="Sodergren E."/>
            <person name="Clifton S."/>
            <person name="Fulton L."/>
            <person name="Fulton B."/>
            <person name="Courtney L."/>
            <person name="Fronick C."/>
            <person name="Harrison M."/>
            <person name="Strong C."/>
            <person name="Farmer C."/>
            <person name="Delahaunty K."/>
            <person name="Markovic C."/>
            <person name="Hall O."/>
            <person name="Minx P."/>
            <person name="Tomlinson C."/>
            <person name="Mitreva M."/>
            <person name="Hou S."/>
            <person name="Chen J."/>
            <person name="Wollam A."/>
            <person name="Pepin K.H."/>
            <person name="Johnson M."/>
            <person name="Bhonagiri V."/>
            <person name="Zhang X."/>
            <person name="Suruliraj S."/>
            <person name="Warren W."/>
            <person name="Chinwalla A."/>
            <person name="Mardis E.R."/>
            <person name="Wilson R.K."/>
        </authorList>
    </citation>
    <scope>NUCLEOTIDE SEQUENCE [LARGE SCALE GENOMIC DNA]</scope>
    <source>
        <strain evidence="1 2">DP7</strain>
    </source>
</reference>
<dbReference type="Proteomes" id="UP000004416">
    <property type="component" value="Unassembled WGS sequence"/>
</dbReference>
<accession>G9XQD7</accession>
<evidence type="ECO:0000313" key="1">
    <source>
        <dbReference type="EMBL" id="EHL06097.1"/>
    </source>
</evidence>
<gene>
    <name evidence="1" type="ORF">HMPREF0322_03184</name>
</gene>
<proteinExistence type="predicted"/>
<evidence type="ECO:0000313" key="2">
    <source>
        <dbReference type="Proteomes" id="UP000004416"/>
    </source>
</evidence>
<name>G9XQD7_DESHA</name>
<protein>
    <submittedName>
        <fullName evidence="1">Uncharacterized protein</fullName>
    </submittedName>
</protein>
<dbReference type="HOGENOM" id="CLU_3250463_0_0_9"/>
<dbReference type="EMBL" id="AFZX01000086">
    <property type="protein sequence ID" value="EHL06097.1"/>
    <property type="molecule type" value="Genomic_DNA"/>
</dbReference>
<comment type="caution">
    <text evidence="1">The sequence shown here is derived from an EMBL/GenBank/DDBJ whole genome shotgun (WGS) entry which is preliminary data.</text>
</comment>
<dbReference type="AlphaFoldDB" id="G9XQD7"/>